<dbReference type="EMBL" id="JBITLV010000001">
    <property type="protein sequence ID" value="MFI7586088.1"/>
    <property type="molecule type" value="Genomic_DNA"/>
</dbReference>
<keyword evidence="1" id="KW-0472">Membrane</keyword>
<dbReference type="InterPro" id="IPR007383">
    <property type="entry name" value="DUF445"/>
</dbReference>
<evidence type="ECO:0000256" key="1">
    <source>
        <dbReference type="SAM" id="Phobius"/>
    </source>
</evidence>
<reference evidence="2 3" key="1">
    <citation type="submission" date="2024-10" db="EMBL/GenBank/DDBJ databases">
        <title>The Natural Products Discovery Center: Release of the First 8490 Sequenced Strains for Exploring Actinobacteria Biosynthetic Diversity.</title>
        <authorList>
            <person name="Kalkreuter E."/>
            <person name="Kautsar S.A."/>
            <person name="Yang D."/>
            <person name="Bader C.D."/>
            <person name="Teijaro C.N."/>
            <person name="Fluegel L."/>
            <person name="Davis C.M."/>
            <person name="Simpson J.R."/>
            <person name="Lauterbach L."/>
            <person name="Steele A.D."/>
            <person name="Gui C."/>
            <person name="Meng S."/>
            <person name="Li G."/>
            <person name="Viehrig K."/>
            <person name="Ye F."/>
            <person name="Su P."/>
            <person name="Kiefer A.F."/>
            <person name="Nichols A."/>
            <person name="Cepeda A.J."/>
            <person name="Yan W."/>
            <person name="Fan B."/>
            <person name="Jiang Y."/>
            <person name="Adhikari A."/>
            <person name="Zheng C.-J."/>
            <person name="Schuster L."/>
            <person name="Cowan T.M."/>
            <person name="Smanski M.J."/>
            <person name="Chevrette M.G."/>
            <person name="De Carvalho L.P.S."/>
            <person name="Shen B."/>
        </authorList>
    </citation>
    <scope>NUCLEOTIDE SEQUENCE [LARGE SCALE GENOMIC DNA]</scope>
    <source>
        <strain evidence="2 3">NPDC049639</strain>
    </source>
</reference>
<gene>
    <name evidence="2" type="ORF">ACIB24_03320</name>
</gene>
<evidence type="ECO:0000313" key="2">
    <source>
        <dbReference type="EMBL" id="MFI7586088.1"/>
    </source>
</evidence>
<proteinExistence type="predicted"/>
<dbReference type="PANTHER" id="PTHR38442:SF1">
    <property type="entry name" value="INNER MEMBRANE PROTEIN"/>
    <property type="match status" value="1"/>
</dbReference>
<sequence length="420" mass="45892">MADPISGPPGPADALRLTRLRRMKALATGLLLLAAVVYLLTLDTDGVLGFVNAGSEAAMVGALADWFAVTALFRHPLGLPIPHTALIRTRKDSIGAELEEFVTQNFLAEPVVRDKLARAQVSRRVGVWLSDPDHAARVAAEAAVAGQAVLNRVRDDDVVFLMENVLFPRAAALPTASIAGSLLDGLLDDGTHQELLDVGLEQLAGWLENNSDRVIELVTDQAPIWSPQWLDRRVGRRIYREIVDWVFEIRSDPRHRARAALDDLLRRFAQALQEDEAVRAQVVSLTERLLANPELREATLAIWGTVRRLLLEAVEDPTGELRKRVEAGLVEFGDRLAEPGSELAARLDEFGQDAAGYVVRGFAGEIATVISDTVARWDAEDASRRIELYVGRDLQFIRINGTVVGAAAGVLIHTATVLIT</sequence>
<keyword evidence="1" id="KW-1133">Transmembrane helix</keyword>
<dbReference type="Pfam" id="PF04286">
    <property type="entry name" value="DUF445"/>
    <property type="match status" value="1"/>
</dbReference>
<evidence type="ECO:0000313" key="3">
    <source>
        <dbReference type="Proteomes" id="UP001612915"/>
    </source>
</evidence>
<keyword evidence="3" id="KW-1185">Reference proteome</keyword>
<dbReference type="PANTHER" id="PTHR38442">
    <property type="entry name" value="INNER MEMBRANE PROTEIN-RELATED"/>
    <property type="match status" value="1"/>
</dbReference>
<protein>
    <submittedName>
        <fullName evidence="2">DUF445 domain-containing protein</fullName>
    </submittedName>
</protein>
<feature type="transmembrane region" description="Helical" evidence="1">
    <location>
        <begin position="25"/>
        <end position="42"/>
    </location>
</feature>
<comment type="caution">
    <text evidence="2">The sequence shown here is derived from an EMBL/GenBank/DDBJ whole genome shotgun (WGS) entry which is preliminary data.</text>
</comment>
<dbReference type="RefSeq" id="WP_398275118.1">
    <property type="nucleotide sequence ID" value="NZ_JBITLV010000001.1"/>
</dbReference>
<organism evidence="2 3">
    <name type="scientific">Spongisporangium articulatum</name>
    <dbReference type="NCBI Taxonomy" id="3362603"/>
    <lineage>
        <taxon>Bacteria</taxon>
        <taxon>Bacillati</taxon>
        <taxon>Actinomycetota</taxon>
        <taxon>Actinomycetes</taxon>
        <taxon>Kineosporiales</taxon>
        <taxon>Kineosporiaceae</taxon>
        <taxon>Spongisporangium</taxon>
    </lineage>
</organism>
<accession>A0ABW8AJE3</accession>
<name>A0ABW8AJE3_9ACTN</name>
<dbReference type="Proteomes" id="UP001612915">
    <property type="component" value="Unassembled WGS sequence"/>
</dbReference>
<keyword evidence="1" id="KW-0812">Transmembrane</keyword>